<dbReference type="EMBL" id="NCEQ01000025">
    <property type="protein sequence ID" value="OYX54604.1"/>
    <property type="molecule type" value="Genomic_DNA"/>
</dbReference>
<reference evidence="1 2" key="1">
    <citation type="submission" date="2017-03" db="EMBL/GenBank/DDBJ databases">
        <title>Lifting the veil on microbial sulfur biogeochemistry in mining wastewaters.</title>
        <authorList>
            <person name="Kantor R.S."/>
            <person name="Colenbrander Nelson T."/>
            <person name="Marshall S."/>
            <person name="Bennett D."/>
            <person name="Apte S."/>
            <person name="Camacho D."/>
            <person name="Thomas B.C."/>
            <person name="Warren L.A."/>
            <person name="Banfield J.F."/>
        </authorList>
    </citation>
    <scope>NUCLEOTIDE SEQUENCE [LARGE SCALE GENOMIC DNA]</scope>
    <source>
        <strain evidence="1">32-68-21</strain>
    </source>
</reference>
<dbReference type="AlphaFoldDB" id="A0A258HD98"/>
<evidence type="ECO:0008006" key="3">
    <source>
        <dbReference type="Google" id="ProtNLM"/>
    </source>
</evidence>
<evidence type="ECO:0000313" key="2">
    <source>
        <dbReference type="Proteomes" id="UP000216147"/>
    </source>
</evidence>
<gene>
    <name evidence="1" type="ORF">B7Y86_15965</name>
</gene>
<protein>
    <recommendedName>
        <fullName evidence="3">Alpha/beta hydrolase</fullName>
    </recommendedName>
</protein>
<proteinExistence type="predicted"/>
<comment type="caution">
    <text evidence="1">The sequence shown here is derived from an EMBL/GenBank/DDBJ whole genome shotgun (WGS) entry which is preliminary data.</text>
</comment>
<dbReference type="SUPFAM" id="SSF53474">
    <property type="entry name" value="alpha/beta-Hydrolases"/>
    <property type="match status" value="1"/>
</dbReference>
<name>A0A258HD98_9CAUL</name>
<dbReference type="Proteomes" id="UP000216147">
    <property type="component" value="Unassembled WGS sequence"/>
</dbReference>
<organism evidence="1 2">
    <name type="scientific">Brevundimonas subvibrioides</name>
    <dbReference type="NCBI Taxonomy" id="74313"/>
    <lineage>
        <taxon>Bacteria</taxon>
        <taxon>Pseudomonadati</taxon>
        <taxon>Pseudomonadota</taxon>
        <taxon>Alphaproteobacteria</taxon>
        <taxon>Caulobacterales</taxon>
        <taxon>Caulobacteraceae</taxon>
        <taxon>Brevundimonas</taxon>
    </lineage>
</organism>
<dbReference type="InterPro" id="IPR029058">
    <property type="entry name" value="AB_hydrolase_fold"/>
</dbReference>
<evidence type="ECO:0000313" key="1">
    <source>
        <dbReference type="EMBL" id="OYX54604.1"/>
    </source>
</evidence>
<accession>A0A258HD98</accession>
<dbReference type="Gene3D" id="3.40.50.1820">
    <property type="entry name" value="alpha/beta hydrolase"/>
    <property type="match status" value="1"/>
</dbReference>
<sequence>MRSVFSTPLLVTGAFAGLIWIVAGVLPASAQAIAPEPADCPASLPEGTTCSSGRSADGAWFWIARPRDWNGTLIVHAHGGPRTAEPQRDDPVEDLERFSVMVSEGYAWAGSTYRRGGYGVRMAARDTDDLRWIVWDAFGKPKRTLLHGQSWGGNVAAKAAELYAVSADGERNYDGVILTSGLLAGGTRGYAFRADLRAVYQFYCRNHPRPTETQYPLWQGLPEGAAMPRADIAARVEDCTGLSLAPEARTRAQADALRNILSVVGVTADSLVSHLAWGTNLFQDMVWERLDGGNPFSNAGTTYQGSDDDVALNQGVERFEADPAAVAALAYDADLTGAIVLPTLTLHARYDPTVFVEHEAIYAQTVGGAGRSNLLTQVFTTEALHSQLSLPQYAGLLIAMTGWLDTGEKPDAQDVVEACQSRAETYGQPCLIDPDFVPTLPAN</sequence>